<proteinExistence type="predicted"/>
<protein>
    <submittedName>
        <fullName evidence="1">Uncharacterized protein</fullName>
    </submittedName>
</protein>
<dbReference type="EMBL" id="CAJPDT010000034">
    <property type="protein sequence ID" value="CAF9923869.1"/>
    <property type="molecule type" value="Genomic_DNA"/>
</dbReference>
<comment type="caution">
    <text evidence="1">The sequence shown here is derived from an EMBL/GenBank/DDBJ whole genome shotgun (WGS) entry which is preliminary data.</text>
</comment>
<sequence length="294" mass="33359">MSKRPIENQEAATRLAKRLRSDPNRTTDIASVCKTDQEKAIEDADPKPFVYQTPLIFAFPTSLAVVKSATFEYDCTPWLFEPLDDLRLLWTINAFASQHRRNEHWAIPKATPMVRLGTGTTSYVHIYAVFPHLETIGKTAKCRTFKKWHDMVVLPALEGALAATGYHVYAEEWPPTHRLAVLNSQAERVEMGRPDAPLTPIITQVCQENLSSLWNAIVRKTTQKDFEEFGDVFLAVVFDHLAESASGAICRNLTNAETQEKSLTQAMGIWEGTVDMRYVPKGNMEYRVETTWRI</sequence>
<keyword evidence="2" id="KW-1185">Reference proteome</keyword>
<accession>A0A8H3FFZ4</accession>
<reference evidence="1" key="1">
    <citation type="submission" date="2021-03" db="EMBL/GenBank/DDBJ databases">
        <authorList>
            <person name="Tagirdzhanova G."/>
        </authorList>
    </citation>
    <scope>NUCLEOTIDE SEQUENCE</scope>
</reference>
<gene>
    <name evidence="1" type="ORF">IMSHALPRED_006041</name>
</gene>
<evidence type="ECO:0000313" key="1">
    <source>
        <dbReference type="EMBL" id="CAF9923869.1"/>
    </source>
</evidence>
<dbReference type="AlphaFoldDB" id="A0A8H3FFZ4"/>
<name>A0A8H3FFZ4_9LECA</name>
<organism evidence="1 2">
    <name type="scientific">Imshaugia aleurites</name>
    <dbReference type="NCBI Taxonomy" id="172621"/>
    <lineage>
        <taxon>Eukaryota</taxon>
        <taxon>Fungi</taxon>
        <taxon>Dikarya</taxon>
        <taxon>Ascomycota</taxon>
        <taxon>Pezizomycotina</taxon>
        <taxon>Lecanoromycetes</taxon>
        <taxon>OSLEUM clade</taxon>
        <taxon>Lecanoromycetidae</taxon>
        <taxon>Lecanorales</taxon>
        <taxon>Lecanorineae</taxon>
        <taxon>Parmeliaceae</taxon>
        <taxon>Imshaugia</taxon>
    </lineage>
</organism>
<evidence type="ECO:0000313" key="2">
    <source>
        <dbReference type="Proteomes" id="UP000664534"/>
    </source>
</evidence>
<dbReference type="Proteomes" id="UP000664534">
    <property type="component" value="Unassembled WGS sequence"/>
</dbReference>